<name>A0A1D3MIY6_BACMY</name>
<dbReference type="EMBL" id="FMAK01000037">
    <property type="protein sequence ID" value="SCB69103.1"/>
    <property type="molecule type" value="Genomic_DNA"/>
</dbReference>
<dbReference type="Proteomes" id="UP000195696">
    <property type="component" value="Unassembled WGS sequence"/>
</dbReference>
<protein>
    <submittedName>
        <fullName evidence="1">Uncharacterized protein</fullName>
    </submittedName>
</protein>
<evidence type="ECO:0000313" key="1">
    <source>
        <dbReference type="EMBL" id="SCB69103.1"/>
    </source>
</evidence>
<sequence length="13" mass="1464">MESSVKQLTRVVS</sequence>
<gene>
    <name evidence="1" type="ORF">BWGO95_03255</name>
</gene>
<accession>A0A1D3MIY6</accession>
<organism evidence="1 2">
    <name type="scientific">Bacillus mycoides</name>
    <dbReference type="NCBI Taxonomy" id="1405"/>
    <lineage>
        <taxon>Bacteria</taxon>
        <taxon>Bacillati</taxon>
        <taxon>Bacillota</taxon>
        <taxon>Bacilli</taxon>
        <taxon>Bacillales</taxon>
        <taxon>Bacillaceae</taxon>
        <taxon>Bacillus</taxon>
        <taxon>Bacillus cereus group</taxon>
    </lineage>
</organism>
<evidence type="ECO:0000313" key="2">
    <source>
        <dbReference type="Proteomes" id="UP000195696"/>
    </source>
</evidence>
<proteinExistence type="predicted"/>
<reference evidence="1 2" key="1">
    <citation type="submission" date="2016-08" db="EMBL/GenBank/DDBJ databases">
        <authorList>
            <person name="Seilhamer J.J."/>
        </authorList>
    </citation>
    <scope>NUCLEOTIDE SEQUENCE [LARGE SCALE GENOMIC DNA]</scope>
    <source>
        <strain evidence="1 2">SDA_GO95</strain>
    </source>
</reference>